<comment type="caution">
    <text evidence="1">The sequence shown here is derived from an EMBL/GenBank/DDBJ whole genome shotgun (WGS) entry which is preliminary data.</text>
</comment>
<dbReference type="EMBL" id="JACJVQ010000006">
    <property type="protein sequence ID" value="MBB6634317.1"/>
    <property type="molecule type" value="Genomic_DNA"/>
</dbReference>
<sequence length="156" mass="16465">MPTFDQVEINGNMTLNGDMQVNGDVTVASDIQLNGNQTIFGDLQVNGSETIFGSLQVNGSQTIFLNFQVNGNQTVVGSLQVNQSINTLGSIQAAVRMLIANLPTLPASVPATQQVRYYNPGFPNQPGLVLKGTNGSNYVLFVDASGGTPHLAIQLA</sequence>
<gene>
    <name evidence="1" type="ORF">H7B67_09360</name>
</gene>
<evidence type="ECO:0008006" key="3">
    <source>
        <dbReference type="Google" id="ProtNLM"/>
    </source>
</evidence>
<protein>
    <recommendedName>
        <fullName evidence="3">Polymer-forming cytoskeletal protein</fullName>
    </recommendedName>
</protein>
<dbReference type="Proteomes" id="UP000535838">
    <property type="component" value="Unassembled WGS sequence"/>
</dbReference>
<evidence type="ECO:0000313" key="2">
    <source>
        <dbReference type="Proteomes" id="UP000535838"/>
    </source>
</evidence>
<proteinExistence type="predicted"/>
<organism evidence="1 2">
    <name type="scientific">Cohnella thailandensis</name>
    <dbReference type="NCBI Taxonomy" id="557557"/>
    <lineage>
        <taxon>Bacteria</taxon>
        <taxon>Bacillati</taxon>
        <taxon>Bacillota</taxon>
        <taxon>Bacilli</taxon>
        <taxon>Bacillales</taxon>
        <taxon>Paenibacillaceae</taxon>
        <taxon>Cohnella</taxon>
    </lineage>
</organism>
<dbReference type="AlphaFoldDB" id="A0A841SXH5"/>
<name>A0A841SXH5_9BACL</name>
<reference evidence="1 2" key="1">
    <citation type="submission" date="2020-08" db="EMBL/GenBank/DDBJ databases">
        <title>Cohnella phylogeny.</title>
        <authorList>
            <person name="Dunlap C."/>
        </authorList>
    </citation>
    <scope>NUCLEOTIDE SEQUENCE [LARGE SCALE GENOMIC DNA]</scope>
    <source>
        <strain evidence="1 2">DSM 25241</strain>
    </source>
</reference>
<accession>A0A841SXH5</accession>
<keyword evidence="2" id="KW-1185">Reference proteome</keyword>
<evidence type="ECO:0000313" key="1">
    <source>
        <dbReference type="EMBL" id="MBB6634317.1"/>
    </source>
</evidence>